<name>A0ABP4PQ17_9ACTN</name>
<evidence type="ECO:0000313" key="2">
    <source>
        <dbReference type="Proteomes" id="UP001500190"/>
    </source>
</evidence>
<proteinExistence type="predicted"/>
<protein>
    <submittedName>
        <fullName evidence="1">Uncharacterized protein</fullName>
    </submittedName>
</protein>
<comment type="caution">
    <text evidence="1">The sequence shown here is derived from an EMBL/GenBank/DDBJ whole genome shotgun (WGS) entry which is preliminary data.</text>
</comment>
<organism evidence="1 2">
    <name type="scientific">Kribbella karoonensis</name>
    <dbReference type="NCBI Taxonomy" id="324851"/>
    <lineage>
        <taxon>Bacteria</taxon>
        <taxon>Bacillati</taxon>
        <taxon>Actinomycetota</taxon>
        <taxon>Actinomycetes</taxon>
        <taxon>Propionibacteriales</taxon>
        <taxon>Kribbellaceae</taxon>
        <taxon>Kribbella</taxon>
    </lineage>
</organism>
<sequence>MSDQKRVTRSDFVGRLQPISRGRQLTVLPGRIWSDDEWQRIQLGYVARDMDEKWIVFTEGNVIFLHRSWTGTGFFEATFTPTDAGWRISRAVVRRERFEAIPRLLSRAARDDDEFCWGLLESALSMVAARNHRSD</sequence>
<accession>A0ABP4PQ17</accession>
<evidence type="ECO:0000313" key="1">
    <source>
        <dbReference type="EMBL" id="GAA1587107.1"/>
    </source>
</evidence>
<keyword evidence="2" id="KW-1185">Reference proteome</keyword>
<reference evidence="2" key="1">
    <citation type="journal article" date="2019" name="Int. J. Syst. Evol. Microbiol.">
        <title>The Global Catalogue of Microorganisms (GCM) 10K type strain sequencing project: providing services to taxonomists for standard genome sequencing and annotation.</title>
        <authorList>
            <consortium name="The Broad Institute Genomics Platform"/>
            <consortium name="The Broad Institute Genome Sequencing Center for Infectious Disease"/>
            <person name="Wu L."/>
            <person name="Ma J."/>
        </authorList>
    </citation>
    <scope>NUCLEOTIDE SEQUENCE [LARGE SCALE GENOMIC DNA]</scope>
    <source>
        <strain evidence="2">JCM 14304</strain>
    </source>
</reference>
<dbReference type="EMBL" id="BAAAND010000006">
    <property type="protein sequence ID" value="GAA1587107.1"/>
    <property type="molecule type" value="Genomic_DNA"/>
</dbReference>
<gene>
    <name evidence="1" type="ORF">GCM10009742_36550</name>
</gene>
<dbReference type="RefSeq" id="WP_344192701.1">
    <property type="nucleotide sequence ID" value="NZ_BAAAND010000006.1"/>
</dbReference>
<dbReference type="Proteomes" id="UP001500190">
    <property type="component" value="Unassembled WGS sequence"/>
</dbReference>